<evidence type="ECO:0000313" key="1">
    <source>
        <dbReference type="EMBL" id="CUS11766.1"/>
    </source>
</evidence>
<organism evidence="1 2">
    <name type="scientific">Tuber aestivum</name>
    <name type="common">summer truffle</name>
    <dbReference type="NCBI Taxonomy" id="59557"/>
    <lineage>
        <taxon>Eukaryota</taxon>
        <taxon>Fungi</taxon>
        <taxon>Dikarya</taxon>
        <taxon>Ascomycota</taxon>
        <taxon>Pezizomycotina</taxon>
        <taxon>Pezizomycetes</taxon>
        <taxon>Pezizales</taxon>
        <taxon>Tuberaceae</taxon>
        <taxon>Tuber</taxon>
    </lineage>
</organism>
<accession>A0A292PW48</accession>
<name>A0A292PW48_9PEZI</name>
<evidence type="ECO:0000313" key="2">
    <source>
        <dbReference type="Proteomes" id="UP001412239"/>
    </source>
</evidence>
<protein>
    <submittedName>
        <fullName evidence="1">Uncharacterized protein</fullName>
    </submittedName>
</protein>
<proteinExistence type="predicted"/>
<gene>
    <name evidence="1" type="ORF">GSTUAT00004221001</name>
</gene>
<dbReference type="EMBL" id="LN891013">
    <property type="protein sequence ID" value="CUS11766.1"/>
    <property type="molecule type" value="Genomic_DNA"/>
</dbReference>
<reference evidence="1" key="1">
    <citation type="submission" date="2015-10" db="EMBL/GenBank/DDBJ databases">
        <authorList>
            <person name="Regsiter A."/>
            <person name="william w."/>
        </authorList>
    </citation>
    <scope>NUCLEOTIDE SEQUENCE</scope>
    <source>
        <strain evidence="1">Montdore</strain>
    </source>
</reference>
<sequence>MPFEFSLGSFRGQSSYLMRSRRGLSWNNLSPSLTALVRLPGMSAAVVNFSLGPHGRYWFQYKGENGQVVTAIRPETSQNLWPYLRYDPNSGLEITRLELGQEKTFWGTNCWVENDQPYQSIFFNSLPQGLVDQITELDNSGQLESYSDIGILALGCGNSWVLEWKGWIWSEGIDPELLTALQVGEGAAVTNVCLSPVQTDCWWVEYSDNTTHFRTPTVWNSAVSLFATPQYALKKKKTRGVGRSISVGLKSISPYAGAVVAVAACVVT</sequence>
<dbReference type="AlphaFoldDB" id="A0A292PW48"/>
<dbReference type="Proteomes" id="UP001412239">
    <property type="component" value="Unassembled WGS sequence"/>
</dbReference>
<keyword evidence="2" id="KW-1185">Reference proteome</keyword>